<dbReference type="Proteomes" id="UP000039865">
    <property type="component" value="Unassembled WGS sequence"/>
</dbReference>
<organism evidence="1 2">
    <name type="scientific">Stylonychia lemnae</name>
    <name type="common">Ciliate</name>
    <dbReference type="NCBI Taxonomy" id="5949"/>
    <lineage>
        <taxon>Eukaryota</taxon>
        <taxon>Sar</taxon>
        <taxon>Alveolata</taxon>
        <taxon>Ciliophora</taxon>
        <taxon>Intramacronucleata</taxon>
        <taxon>Spirotrichea</taxon>
        <taxon>Stichotrichia</taxon>
        <taxon>Sporadotrichida</taxon>
        <taxon>Oxytrichidae</taxon>
        <taxon>Stylonychinae</taxon>
        <taxon>Stylonychia</taxon>
    </lineage>
</organism>
<accession>A0A078ANS1</accession>
<name>A0A078ANS1_STYLE</name>
<proteinExistence type="predicted"/>
<protein>
    <submittedName>
        <fullName evidence="1">Uncharacterized protein</fullName>
    </submittedName>
</protein>
<evidence type="ECO:0000313" key="2">
    <source>
        <dbReference type="Proteomes" id="UP000039865"/>
    </source>
</evidence>
<dbReference type="InParanoid" id="A0A078ANS1"/>
<sequence>MKVLDQGSDFKWAYENALSEIPGQPDDIYCNEELIVKVGNHCENFGECLDQCYIKSECRGPQSIIILFIKNYNRR</sequence>
<gene>
    <name evidence="1" type="primary">Contig7365.g7876</name>
    <name evidence="1" type="ORF">STYLEM_11646</name>
</gene>
<dbReference type="AlphaFoldDB" id="A0A078ANS1"/>
<reference evidence="1 2" key="1">
    <citation type="submission" date="2014-06" db="EMBL/GenBank/DDBJ databases">
        <authorList>
            <person name="Swart Estienne"/>
        </authorList>
    </citation>
    <scope>NUCLEOTIDE SEQUENCE [LARGE SCALE GENOMIC DNA]</scope>
    <source>
        <strain evidence="1 2">130c</strain>
    </source>
</reference>
<evidence type="ECO:0000313" key="1">
    <source>
        <dbReference type="EMBL" id="CDW82613.1"/>
    </source>
</evidence>
<keyword evidence="2" id="KW-1185">Reference proteome</keyword>
<dbReference type="EMBL" id="CCKQ01011073">
    <property type="protein sequence ID" value="CDW82613.1"/>
    <property type="molecule type" value="Genomic_DNA"/>
</dbReference>